<keyword evidence="1" id="KW-1133">Transmembrane helix</keyword>
<accession>A0ABU1WEK5</accession>
<feature type="transmembrane region" description="Helical" evidence="1">
    <location>
        <begin position="189"/>
        <end position="206"/>
    </location>
</feature>
<comment type="caution">
    <text evidence="3">The sequence shown here is derived from an EMBL/GenBank/DDBJ whole genome shotgun (WGS) entry which is preliminary data.</text>
</comment>
<feature type="transmembrane region" description="Helical" evidence="1">
    <location>
        <begin position="26"/>
        <end position="43"/>
    </location>
</feature>
<dbReference type="Gene3D" id="1.20.144.10">
    <property type="entry name" value="Phosphatidic acid phosphatase type 2/haloperoxidase"/>
    <property type="match status" value="1"/>
</dbReference>
<sequence>MPSDALVHVGLAAAGRAPAGFYRRHLLWPLLAFIAAAAALEVFDIDRAWASRLYLAQGSDWTLRSSFVADTVIHTGGRLLAISAWLATLTIWIVALRREHLASWRWPLAYLLLATASAALLVGWMKSWTNMDCPWDVLGYGGTRPYHGLFAARPAGVRGTCFPAAHASAGYCWLALYFFFLATRPRFRWLGLAVAIGLGVLIGFTQQLRGAHFFSHDLWSLAICWLVALGLYAAMLQGRTQAGCPRRLR</sequence>
<reference evidence="3 4" key="1">
    <citation type="submission" date="2023-07" db="EMBL/GenBank/DDBJ databases">
        <title>Sorghum-associated microbial communities from plants grown in Nebraska, USA.</title>
        <authorList>
            <person name="Schachtman D."/>
        </authorList>
    </citation>
    <scope>NUCLEOTIDE SEQUENCE [LARGE SCALE GENOMIC DNA]</scope>
    <source>
        <strain evidence="3 4">BE198</strain>
    </source>
</reference>
<organism evidence="3 4">
    <name type="scientific">Lysobacter niastensis</name>
    <dbReference type="NCBI Taxonomy" id="380629"/>
    <lineage>
        <taxon>Bacteria</taxon>
        <taxon>Pseudomonadati</taxon>
        <taxon>Pseudomonadota</taxon>
        <taxon>Gammaproteobacteria</taxon>
        <taxon>Lysobacterales</taxon>
        <taxon>Lysobacteraceae</taxon>
        <taxon>Lysobacter</taxon>
    </lineage>
</organism>
<evidence type="ECO:0000259" key="2">
    <source>
        <dbReference type="Pfam" id="PF01569"/>
    </source>
</evidence>
<keyword evidence="1" id="KW-0472">Membrane</keyword>
<feature type="transmembrane region" description="Helical" evidence="1">
    <location>
        <begin position="79"/>
        <end position="96"/>
    </location>
</feature>
<feature type="transmembrane region" description="Helical" evidence="1">
    <location>
        <begin position="108"/>
        <end position="125"/>
    </location>
</feature>
<dbReference type="CDD" id="cd03396">
    <property type="entry name" value="PAP2_like_6"/>
    <property type="match status" value="1"/>
</dbReference>
<keyword evidence="4" id="KW-1185">Reference proteome</keyword>
<dbReference type="SUPFAM" id="SSF48317">
    <property type="entry name" value="Acid phosphatase/Vanadium-dependent haloperoxidase"/>
    <property type="match status" value="1"/>
</dbReference>
<evidence type="ECO:0000313" key="3">
    <source>
        <dbReference type="EMBL" id="MDR7136034.1"/>
    </source>
</evidence>
<name>A0ABU1WEK5_9GAMM</name>
<protein>
    <submittedName>
        <fullName evidence="3">Membrane-associated PAP2 superfamily phosphatase</fullName>
    </submittedName>
</protein>
<evidence type="ECO:0000313" key="4">
    <source>
        <dbReference type="Proteomes" id="UP001251524"/>
    </source>
</evidence>
<dbReference type="RefSeq" id="WP_310064178.1">
    <property type="nucleotide sequence ID" value="NZ_JAVDVY010000003.1"/>
</dbReference>
<keyword evidence="1" id="KW-0812">Transmembrane</keyword>
<evidence type="ECO:0000256" key="1">
    <source>
        <dbReference type="SAM" id="Phobius"/>
    </source>
</evidence>
<dbReference type="Pfam" id="PF01569">
    <property type="entry name" value="PAP2"/>
    <property type="match status" value="1"/>
</dbReference>
<dbReference type="InterPro" id="IPR000326">
    <property type="entry name" value="PAP2/HPO"/>
</dbReference>
<dbReference type="EMBL" id="JAVDVY010000003">
    <property type="protein sequence ID" value="MDR7136034.1"/>
    <property type="molecule type" value="Genomic_DNA"/>
</dbReference>
<dbReference type="Proteomes" id="UP001251524">
    <property type="component" value="Unassembled WGS sequence"/>
</dbReference>
<gene>
    <name evidence="3" type="ORF">J2X06_003252</name>
</gene>
<feature type="domain" description="Phosphatidic acid phosphatase type 2/haloperoxidase" evidence="2">
    <location>
        <begin position="108"/>
        <end position="235"/>
    </location>
</feature>
<feature type="transmembrane region" description="Helical" evidence="1">
    <location>
        <begin position="218"/>
        <end position="236"/>
    </location>
</feature>
<proteinExistence type="predicted"/>
<feature type="transmembrane region" description="Helical" evidence="1">
    <location>
        <begin position="164"/>
        <end position="182"/>
    </location>
</feature>
<dbReference type="InterPro" id="IPR036938">
    <property type="entry name" value="PAP2/HPO_sf"/>
</dbReference>